<feature type="compositionally biased region" description="Polar residues" evidence="9">
    <location>
        <begin position="324"/>
        <end position="341"/>
    </location>
</feature>
<feature type="compositionally biased region" description="Basic residues" evidence="9">
    <location>
        <begin position="307"/>
        <end position="323"/>
    </location>
</feature>
<feature type="compositionally biased region" description="Basic and acidic residues" evidence="9">
    <location>
        <begin position="689"/>
        <end position="709"/>
    </location>
</feature>
<feature type="compositionally biased region" description="Acidic residues" evidence="9">
    <location>
        <begin position="514"/>
        <end position="534"/>
    </location>
</feature>
<evidence type="ECO:0000313" key="13">
    <source>
        <dbReference type="Proteomes" id="UP001146793"/>
    </source>
</evidence>
<dbReference type="EMBL" id="JANTQA010000070">
    <property type="protein sequence ID" value="KAJ3426204.1"/>
    <property type="molecule type" value="Genomic_DNA"/>
</dbReference>
<feature type="compositionally biased region" description="Basic and acidic residues" evidence="9">
    <location>
        <begin position="235"/>
        <end position="253"/>
    </location>
</feature>
<feature type="compositionally biased region" description="Basic and acidic residues" evidence="9">
    <location>
        <begin position="119"/>
        <end position="183"/>
    </location>
</feature>
<comment type="similarity">
    <text evidence="1">Belongs to the protein kinase superfamily. AGC Ser/Thr protein kinase family.</text>
</comment>
<evidence type="ECO:0000256" key="9">
    <source>
        <dbReference type="SAM" id="MobiDB-lite"/>
    </source>
</evidence>
<keyword evidence="4" id="KW-0808">Transferase</keyword>
<gene>
    <name evidence="12" type="ORF">M0812_28655</name>
</gene>
<evidence type="ECO:0000259" key="10">
    <source>
        <dbReference type="PROSITE" id="PS50011"/>
    </source>
</evidence>
<dbReference type="SUPFAM" id="SSF56112">
    <property type="entry name" value="Protein kinase-like (PK-like)"/>
    <property type="match status" value="1"/>
</dbReference>
<keyword evidence="7 8" id="KW-0067">ATP-binding</keyword>
<dbReference type="PANTHER" id="PTHR45637">
    <property type="entry name" value="FLIPPASE KINASE 1-RELATED"/>
    <property type="match status" value="1"/>
</dbReference>
<keyword evidence="6 12" id="KW-0418">Kinase</keyword>
<feature type="compositionally biased region" description="Polar residues" evidence="9">
    <location>
        <begin position="582"/>
        <end position="609"/>
    </location>
</feature>
<dbReference type="PROSITE" id="PS51285">
    <property type="entry name" value="AGC_KINASE_CTER"/>
    <property type="match status" value="1"/>
</dbReference>
<feature type="compositionally biased region" description="Basic residues" evidence="9">
    <location>
        <begin position="21"/>
        <end position="36"/>
    </location>
</feature>
<feature type="compositionally biased region" description="Basic and acidic residues" evidence="9">
    <location>
        <begin position="615"/>
        <end position="624"/>
    </location>
</feature>
<feature type="region of interest" description="Disordered" evidence="9">
    <location>
        <begin position="1051"/>
        <end position="1128"/>
    </location>
</feature>
<dbReference type="EC" id="2.7.11.1" evidence="2"/>
<evidence type="ECO:0000256" key="2">
    <source>
        <dbReference type="ARBA" id="ARBA00012513"/>
    </source>
</evidence>
<reference evidence="12" key="1">
    <citation type="submission" date="2022-08" db="EMBL/GenBank/DDBJ databases">
        <title>Novel sulphate-reducing endosymbionts in the free-living metamonad Anaeramoeba.</title>
        <authorList>
            <person name="Jerlstrom-Hultqvist J."/>
            <person name="Cepicka I."/>
            <person name="Gallot-Lavallee L."/>
            <person name="Salas-Leiva D."/>
            <person name="Curtis B.A."/>
            <person name="Zahonova K."/>
            <person name="Pipaliya S."/>
            <person name="Dacks J."/>
            <person name="Roger A.J."/>
        </authorList>
    </citation>
    <scope>NUCLEOTIDE SEQUENCE</scope>
    <source>
        <strain evidence="12">Busselton2</strain>
    </source>
</reference>
<dbReference type="Gene3D" id="3.30.200.20">
    <property type="entry name" value="Phosphorylase Kinase, domain 1"/>
    <property type="match status" value="2"/>
</dbReference>
<evidence type="ECO:0000259" key="11">
    <source>
        <dbReference type="PROSITE" id="PS51285"/>
    </source>
</evidence>
<evidence type="ECO:0000256" key="4">
    <source>
        <dbReference type="ARBA" id="ARBA00022679"/>
    </source>
</evidence>
<evidence type="ECO:0000313" key="12">
    <source>
        <dbReference type="EMBL" id="KAJ3426204.1"/>
    </source>
</evidence>
<feature type="region of interest" description="Disordered" evidence="9">
    <location>
        <begin position="21"/>
        <end position="64"/>
    </location>
</feature>
<dbReference type="GO" id="GO:0005524">
    <property type="term" value="F:ATP binding"/>
    <property type="evidence" value="ECO:0007669"/>
    <property type="project" value="UniProtKB-UniRule"/>
</dbReference>
<dbReference type="GO" id="GO:0004674">
    <property type="term" value="F:protein serine/threonine kinase activity"/>
    <property type="evidence" value="ECO:0007669"/>
    <property type="project" value="UniProtKB-KW"/>
</dbReference>
<feature type="compositionally biased region" description="Basic residues" evidence="9">
    <location>
        <begin position="274"/>
        <end position="284"/>
    </location>
</feature>
<dbReference type="InterPro" id="IPR011009">
    <property type="entry name" value="Kinase-like_dom_sf"/>
</dbReference>
<dbReference type="PROSITE" id="PS00107">
    <property type="entry name" value="PROTEIN_KINASE_ATP"/>
    <property type="match status" value="1"/>
</dbReference>
<feature type="domain" description="Protein kinase" evidence="10">
    <location>
        <begin position="880"/>
        <end position="1245"/>
    </location>
</feature>
<evidence type="ECO:0000256" key="7">
    <source>
        <dbReference type="ARBA" id="ARBA00022840"/>
    </source>
</evidence>
<name>A0AAV7YFD6_9EUKA</name>
<sequence>MTTLILTPQFQTKKRLFKKIQIRPTTFKKKTKKYNSKKQNQQLKNKKGRGRGRGRGRGKVQGKRLGLGLGRERKKVLYKTVGRGRSRGKVNKRSYDSPKFRDSVLLFTQRKTNLTKLESKVNQRRSESIIKKGERIKKKQETKSGIERNIQKGNEKTQKKITQKENKKSKEKTQKEIQKETKREKPKRTTQIIGSKKTNTDKKNNEKKKKTIRSSINDLDKGRKLTRGIIKKTGKGTEKGTEKGKRNGKENGKVKNTYGVYRNKNTHTLFRNSNPKKKKKKKVTKAVSQKSEIKKINSFPQKATNLKNKKIKNQKRNPKKQTPHSKLQNRNSEILTNFHTPQTKKSSFKLKQKNKTVTPKVKSKAKIKTLVKQQKNSSQKTKKEDQMKSYQNNSLQKKKKKNQRIPHQNIINKKENNQIKNSNDKTKKDLEKEINNKKQTPKRKNNQKEKNQKFENNYQTKTKKKPTGKDSDQRNPKAEGPNLVNGEEFEHLEEFDDFQFATTLEKEGKKESNTDFDIDSDLEMGQELEIENELESGFGLEAQKISNEKNLGKSKIGNSKKEPSTTLKSKSNEKNKIKPKNQEINTFNAPNNHKTKAKGSNINQNGNLNQKKRLKQELKSKTKSDPLQNTVKKTIKKPKENKTKAMKTNKEPKKHLDKKKISPKGDKESLTTSIVQTKNKLNLTHKKQKIDDKDNKHNNDKVQKIAEKKERIKGGNIIKETKINEKTTEIEEKKAETKQEGEFKQTAKEAKKQEEKGEEEEEGEKEQEEEEEEEEINKDIKEKNKKQNIYPIDGGKKIPLKDMSYKTIQKAKLYKKYLQQRYVENFFYYICREKRLKKLKIQIQNDQMNEIESQKKLQEYYQKEHSFLRAKRTIMGLEDFTILGKIGQGGYGEVFLCRKNDTKELLALKRMEKSLIVQTKKVDNIMAERHILAEHYSSWLVNLSYSFQDHKYLYLAMEFLRGGDLKALLMNVVFLDENSARFYAAEMLLSIEELHSIGYIHRDIKPENYLINYDGHLKLTDFGLSRKYKKKLNFNQAINTITNIYLKERNHRDSNNNSEQNGKKYEDCEEEVDTEEDTEEETEEETEEKTEEEKVEELREGEEKVEEENKNNVTKKDNNKTSNKKKRKFQHNNRKKFFTVVGSPDYISPDILNKKGYTKSVDLWSFGCIFFEMLTGFPPFSGENAEETLENVLHSELALENPLDDETGEEIIEPVAWDLISKLLTKEEKKTEKFGIEEIKNHPFFEDVDWDDLNDYIPPFVPTVEDELDVSYFDTSYFDDDEVTFELPEKLHPNRNIKLKRNNRFAGYSFSRFDGNKSGTHVLFEK</sequence>
<dbReference type="SMART" id="SM00220">
    <property type="entry name" value="S_TKc"/>
    <property type="match status" value="1"/>
</dbReference>
<dbReference type="PROSITE" id="PS50011">
    <property type="entry name" value="PROTEIN_KINASE_DOM"/>
    <property type="match status" value="1"/>
</dbReference>
<feature type="compositionally biased region" description="Acidic residues" evidence="9">
    <location>
        <begin position="1067"/>
        <end position="1095"/>
    </location>
</feature>
<dbReference type="Pfam" id="PF00069">
    <property type="entry name" value="Pkinase"/>
    <property type="match status" value="2"/>
</dbReference>
<feature type="compositionally biased region" description="Basic residues" evidence="9">
    <location>
        <begin position="44"/>
        <end position="62"/>
    </location>
</feature>
<dbReference type="InterPro" id="IPR000961">
    <property type="entry name" value="AGC-kinase_C"/>
</dbReference>
<evidence type="ECO:0000256" key="8">
    <source>
        <dbReference type="PROSITE-ProRule" id="PRU10141"/>
    </source>
</evidence>
<evidence type="ECO:0000256" key="6">
    <source>
        <dbReference type="ARBA" id="ARBA00022777"/>
    </source>
</evidence>
<evidence type="ECO:0000256" key="3">
    <source>
        <dbReference type="ARBA" id="ARBA00022527"/>
    </source>
</evidence>
<feature type="region of interest" description="Disordered" evidence="9">
    <location>
        <begin position="119"/>
        <end position="709"/>
    </location>
</feature>
<feature type="compositionally biased region" description="Basic and acidic residues" evidence="9">
    <location>
        <begin position="659"/>
        <end position="669"/>
    </location>
</feature>
<comment type="caution">
    <text evidence="12">The sequence shown here is derived from an EMBL/GenBank/DDBJ whole genome shotgun (WGS) entry which is preliminary data.</text>
</comment>
<evidence type="ECO:0000256" key="1">
    <source>
        <dbReference type="ARBA" id="ARBA00009903"/>
    </source>
</evidence>
<dbReference type="Proteomes" id="UP001146793">
    <property type="component" value="Unassembled WGS sequence"/>
</dbReference>
<evidence type="ECO:0000256" key="5">
    <source>
        <dbReference type="ARBA" id="ARBA00022741"/>
    </source>
</evidence>
<accession>A0AAV7YFD6</accession>
<feature type="binding site" evidence="8">
    <location>
        <position position="909"/>
    </location>
    <ligand>
        <name>ATP</name>
        <dbReference type="ChEBI" id="CHEBI:30616"/>
    </ligand>
</feature>
<feature type="compositionally biased region" description="Basic and acidic residues" evidence="9">
    <location>
        <begin position="637"/>
        <end position="651"/>
    </location>
</feature>
<dbReference type="SMART" id="SM00133">
    <property type="entry name" value="S_TK_X"/>
    <property type="match status" value="1"/>
</dbReference>
<feature type="compositionally biased region" description="Acidic residues" evidence="9">
    <location>
        <begin position="756"/>
        <end position="776"/>
    </location>
</feature>
<feature type="compositionally biased region" description="Basic and acidic residues" evidence="9">
    <location>
        <begin position="467"/>
        <end position="477"/>
    </location>
</feature>
<organism evidence="12 13">
    <name type="scientific">Anaeramoeba flamelloides</name>
    <dbReference type="NCBI Taxonomy" id="1746091"/>
    <lineage>
        <taxon>Eukaryota</taxon>
        <taxon>Metamonada</taxon>
        <taxon>Anaeramoebidae</taxon>
        <taxon>Anaeramoeba</taxon>
    </lineage>
</organism>
<protein>
    <recommendedName>
        <fullName evidence="2">non-specific serine/threonine protein kinase</fullName>
        <ecNumber evidence="2">2.7.11.1</ecNumber>
    </recommendedName>
</protein>
<feature type="compositionally biased region" description="Polar residues" evidence="9">
    <location>
        <begin position="670"/>
        <end position="682"/>
    </location>
</feature>
<keyword evidence="3" id="KW-0723">Serine/threonine-protein kinase</keyword>
<feature type="domain" description="AGC-kinase C-terminal" evidence="11">
    <location>
        <begin position="1246"/>
        <end position="1320"/>
    </location>
</feature>
<keyword evidence="5 8" id="KW-0547">Nucleotide-binding</keyword>
<dbReference type="PROSITE" id="PS00108">
    <property type="entry name" value="PROTEIN_KINASE_ST"/>
    <property type="match status" value="1"/>
</dbReference>
<dbReference type="InterPro" id="IPR017441">
    <property type="entry name" value="Protein_kinase_ATP_BS"/>
</dbReference>
<feature type="region of interest" description="Disordered" evidence="9">
    <location>
        <begin position="731"/>
        <end position="782"/>
    </location>
</feature>
<feature type="compositionally biased region" description="Basic and acidic residues" evidence="9">
    <location>
        <begin position="1096"/>
        <end position="1119"/>
    </location>
</feature>
<feature type="compositionally biased region" description="Basic and acidic residues" evidence="9">
    <location>
        <begin position="412"/>
        <end position="436"/>
    </location>
</feature>
<proteinExistence type="inferred from homology"/>
<feature type="compositionally biased region" description="Basic and acidic residues" evidence="9">
    <location>
        <begin position="731"/>
        <end position="755"/>
    </location>
</feature>
<dbReference type="Gene3D" id="1.10.510.10">
    <property type="entry name" value="Transferase(Phosphotransferase) domain 1"/>
    <property type="match status" value="2"/>
</dbReference>
<feature type="compositionally biased region" description="Basic residues" evidence="9">
    <location>
        <begin position="224"/>
        <end position="234"/>
    </location>
</feature>
<dbReference type="InterPro" id="IPR008271">
    <property type="entry name" value="Ser/Thr_kinase_AS"/>
</dbReference>
<dbReference type="InterPro" id="IPR000719">
    <property type="entry name" value="Prot_kinase_dom"/>
</dbReference>
<feature type="compositionally biased region" description="Basic and acidic residues" evidence="9">
    <location>
        <begin position="504"/>
        <end position="513"/>
    </location>
</feature>